<gene>
    <name evidence="1" type="ORF">KHU32_15085</name>
</gene>
<comment type="caution">
    <text evidence="1">The sequence shown here is derived from an EMBL/GenBank/DDBJ whole genome shotgun (WGS) entry which is preliminary data.</text>
</comment>
<organism evidence="1 2">
    <name type="scientific">Roseococcus pinisoli</name>
    <dbReference type="NCBI Taxonomy" id="2835040"/>
    <lineage>
        <taxon>Bacteria</taxon>
        <taxon>Pseudomonadati</taxon>
        <taxon>Pseudomonadota</taxon>
        <taxon>Alphaproteobacteria</taxon>
        <taxon>Acetobacterales</taxon>
        <taxon>Roseomonadaceae</taxon>
        <taxon>Roseococcus</taxon>
    </lineage>
</organism>
<keyword evidence="2" id="KW-1185">Reference proteome</keyword>
<dbReference type="EMBL" id="JAHCDA010000003">
    <property type="protein sequence ID" value="MBS7812272.1"/>
    <property type="molecule type" value="Genomic_DNA"/>
</dbReference>
<dbReference type="RefSeq" id="WP_213670980.1">
    <property type="nucleotide sequence ID" value="NZ_JAHCDA010000003.1"/>
</dbReference>
<protein>
    <submittedName>
        <fullName evidence="1">Uncharacterized protein</fullName>
    </submittedName>
</protein>
<evidence type="ECO:0000313" key="1">
    <source>
        <dbReference type="EMBL" id="MBS7812272.1"/>
    </source>
</evidence>
<name>A0ABS5QH58_9PROT</name>
<evidence type="ECO:0000313" key="2">
    <source>
        <dbReference type="Proteomes" id="UP000766336"/>
    </source>
</evidence>
<proteinExistence type="predicted"/>
<accession>A0ABS5QH58</accession>
<reference evidence="1 2" key="1">
    <citation type="submission" date="2021-05" db="EMBL/GenBank/DDBJ databases">
        <title>Roseococcus sp. XZZS9, whole genome shotgun sequencing project.</title>
        <authorList>
            <person name="Zhao G."/>
            <person name="Shen L."/>
        </authorList>
    </citation>
    <scope>NUCLEOTIDE SEQUENCE [LARGE SCALE GENOMIC DNA]</scope>
    <source>
        <strain evidence="1 2">XZZS9</strain>
    </source>
</reference>
<dbReference type="Proteomes" id="UP000766336">
    <property type="component" value="Unassembled WGS sequence"/>
</dbReference>
<sequence>MITADAIGKEVIVIRRWNEADSRLKIGMSGVVRDVVYHTAPKFSQYVVVGFPFDREMKFYLDEDMVVLLKESGLKLVVHPPLSALTPKQPQLPWC</sequence>